<dbReference type="PANTHER" id="PTHR11785:SF512">
    <property type="entry name" value="SOBREMESA, ISOFORM B"/>
    <property type="match status" value="1"/>
</dbReference>
<feature type="transmembrane region" description="Helical" evidence="5">
    <location>
        <begin position="229"/>
        <end position="249"/>
    </location>
</feature>
<dbReference type="InterPro" id="IPR050598">
    <property type="entry name" value="AminoAcid_Transporter"/>
</dbReference>
<comment type="subcellular location">
    <subcellularLocation>
        <location evidence="1">Membrane</location>
        <topology evidence="1">Multi-pass membrane protein</topology>
    </subcellularLocation>
</comment>
<feature type="transmembrane region" description="Helical" evidence="5">
    <location>
        <begin position="328"/>
        <end position="348"/>
    </location>
</feature>
<dbReference type="Pfam" id="PF13520">
    <property type="entry name" value="AA_permease_2"/>
    <property type="match status" value="1"/>
</dbReference>
<sequence length="446" mass="47036">MNEELKKDLGFTTALSIVVGMVIGSGVFFKPTAIFGASGSAGLGILAWIIGGIITIAAGLTVAEISAAMPETGGMVVYIKKTYGDLWGFLLGWAQTTVYMPAFIAALAIIFATQAVSLMGISSFMTTPIAIGAILFLLVMNSVSSKAGGALQSIFTVAKLVPLIAIIVLGFIRGDVQSADLSNFTPGRGSLVSSLGSALIAVIFAFEGWINVGAIAGEMKNPGKDLPRAIVIGLSVVMSIYVLINIAYLCVLPADVLASTATPAADVANVIFGSLGGKVISTGILISIFGALNGFILTGMRIPYVMAKEGKLPYSNLIGKLHKKYETPVNSGILIVAISVIFTFTGKFDQLTDLLTFTIWIFYVMTFAAVMILRKKMPDMHRPYKVPLYPLLPCIGIAGGMYIIINTLLTQPMNASLGILITVLGLPVYMIAGEKMKKEKKPDVAA</sequence>
<name>A0A069RE77_PEPLI</name>
<dbReference type="STRING" id="1121324.CLIT_10c01060"/>
<comment type="caution">
    <text evidence="7">The sequence shown here is derived from an EMBL/GenBank/DDBJ whole genome shotgun (WGS) entry which is preliminary data.</text>
</comment>
<feature type="transmembrane region" description="Helical" evidence="5">
    <location>
        <begin position="86"/>
        <end position="112"/>
    </location>
</feature>
<dbReference type="GO" id="GO:0015179">
    <property type="term" value="F:L-amino acid transmembrane transporter activity"/>
    <property type="evidence" value="ECO:0007669"/>
    <property type="project" value="TreeGrafter"/>
</dbReference>
<dbReference type="EMBL" id="JJMM01000010">
    <property type="protein sequence ID" value="KDR95379.1"/>
    <property type="molecule type" value="Genomic_DNA"/>
</dbReference>
<evidence type="ECO:0000313" key="8">
    <source>
        <dbReference type="Proteomes" id="UP000027946"/>
    </source>
</evidence>
<feature type="transmembrane region" description="Helical" evidence="5">
    <location>
        <begin position="354"/>
        <end position="374"/>
    </location>
</feature>
<dbReference type="AlphaFoldDB" id="A0A069RE77"/>
<keyword evidence="4 5" id="KW-0472">Membrane</keyword>
<feature type="transmembrane region" description="Helical" evidence="5">
    <location>
        <begin position="192"/>
        <end position="217"/>
    </location>
</feature>
<proteinExistence type="predicted"/>
<feature type="transmembrane region" description="Helical" evidence="5">
    <location>
        <begin position="41"/>
        <end position="65"/>
    </location>
</feature>
<evidence type="ECO:0000256" key="5">
    <source>
        <dbReference type="SAM" id="Phobius"/>
    </source>
</evidence>
<feature type="transmembrane region" description="Helical" evidence="5">
    <location>
        <begin position="386"/>
        <end position="409"/>
    </location>
</feature>
<feature type="transmembrane region" description="Helical" evidence="5">
    <location>
        <begin position="415"/>
        <end position="432"/>
    </location>
</feature>
<keyword evidence="3 5" id="KW-1133">Transmembrane helix</keyword>
<organism evidence="7 8">
    <name type="scientific">Peptoclostridium litorale DSM 5388</name>
    <dbReference type="NCBI Taxonomy" id="1121324"/>
    <lineage>
        <taxon>Bacteria</taxon>
        <taxon>Bacillati</taxon>
        <taxon>Bacillota</taxon>
        <taxon>Clostridia</taxon>
        <taxon>Peptostreptococcales</taxon>
        <taxon>Peptoclostridiaceae</taxon>
        <taxon>Peptoclostridium</taxon>
    </lineage>
</organism>
<evidence type="ECO:0000256" key="4">
    <source>
        <dbReference type="ARBA" id="ARBA00023136"/>
    </source>
</evidence>
<dbReference type="PIRSF" id="PIRSF006060">
    <property type="entry name" value="AA_transporter"/>
    <property type="match status" value="1"/>
</dbReference>
<dbReference type="Proteomes" id="UP000027946">
    <property type="component" value="Unassembled WGS sequence"/>
</dbReference>
<dbReference type="EMBL" id="JJMM01000026">
    <property type="protein sequence ID" value="KDR93952.1"/>
    <property type="molecule type" value="Genomic_DNA"/>
</dbReference>
<dbReference type="OrthoDB" id="3181223at2"/>
<feature type="transmembrane region" description="Helical" evidence="5">
    <location>
        <begin position="151"/>
        <end position="172"/>
    </location>
</feature>
<keyword evidence="2 5" id="KW-0812">Transmembrane</keyword>
<dbReference type="GO" id="GO:0016020">
    <property type="term" value="C:membrane"/>
    <property type="evidence" value="ECO:0007669"/>
    <property type="project" value="UniProtKB-SubCell"/>
</dbReference>
<accession>A0A069RE77</accession>
<dbReference type="Gene3D" id="1.20.1740.10">
    <property type="entry name" value="Amino acid/polyamine transporter I"/>
    <property type="match status" value="1"/>
</dbReference>
<evidence type="ECO:0000313" key="6">
    <source>
        <dbReference type="EMBL" id="KDR93952.1"/>
    </source>
</evidence>
<evidence type="ECO:0000313" key="7">
    <source>
        <dbReference type="EMBL" id="KDR95379.1"/>
    </source>
</evidence>
<reference evidence="7 8" key="1">
    <citation type="submission" date="2014-03" db="EMBL/GenBank/DDBJ databases">
        <title>Genome sequence of Clostridium litorale W6, DSM 5388.</title>
        <authorList>
            <person name="Poehlein A."/>
            <person name="Jagirdar A."/>
            <person name="Khonsari B."/>
            <person name="Chibani C.M."/>
            <person name="Gutierrez Gutierrez D.A."/>
            <person name="Davydova E."/>
            <person name="Alghaithi H.S."/>
            <person name="Nair K.P."/>
            <person name="Dhamotharan K."/>
            <person name="Chandran L."/>
            <person name="G W."/>
            <person name="Daniel R."/>
        </authorList>
    </citation>
    <scope>NUCLEOTIDE SEQUENCE [LARGE SCALE GENOMIC DNA]</scope>
    <source>
        <strain evidence="7 8">W6</strain>
    </source>
</reference>
<evidence type="ECO:0000256" key="1">
    <source>
        <dbReference type="ARBA" id="ARBA00004141"/>
    </source>
</evidence>
<dbReference type="FunFam" id="1.20.1740.10:FF:000051">
    <property type="entry name" value="Amino acid permease"/>
    <property type="match status" value="1"/>
</dbReference>
<evidence type="ECO:0000256" key="2">
    <source>
        <dbReference type="ARBA" id="ARBA00022692"/>
    </source>
</evidence>
<dbReference type="eggNOG" id="COG0531">
    <property type="taxonomic scope" value="Bacteria"/>
</dbReference>
<feature type="transmembrane region" description="Helical" evidence="5">
    <location>
        <begin position="284"/>
        <end position="307"/>
    </location>
</feature>
<keyword evidence="8" id="KW-1185">Reference proteome</keyword>
<dbReference type="InterPro" id="IPR002293">
    <property type="entry name" value="AA/rel_permease1"/>
</dbReference>
<feature type="transmembrane region" description="Helical" evidence="5">
    <location>
        <begin position="118"/>
        <end position="139"/>
    </location>
</feature>
<protein>
    <submittedName>
        <fullName evidence="7">Serine/threonine exchanger SteT</fullName>
    </submittedName>
</protein>
<dbReference type="RefSeq" id="WP_038263579.1">
    <property type="nucleotide sequence ID" value="NZ_FSRH01000004.1"/>
</dbReference>
<evidence type="ECO:0000256" key="3">
    <source>
        <dbReference type="ARBA" id="ARBA00022989"/>
    </source>
</evidence>
<feature type="transmembrane region" description="Helical" evidence="5">
    <location>
        <begin position="9"/>
        <end position="29"/>
    </location>
</feature>
<dbReference type="PANTHER" id="PTHR11785">
    <property type="entry name" value="AMINO ACID TRANSPORTER"/>
    <property type="match status" value="1"/>
</dbReference>
<gene>
    <name evidence="7" type="primary">steT1</name>
    <name evidence="7" type="ORF">CLIT_10c01060</name>
    <name evidence="6" type="ORF">CLIT_23c02240</name>
</gene>